<dbReference type="RefSeq" id="WP_108579991.1">
    <property type="nucleotide sequence ID" value="NZ_CP026952.1"/>
</dbReference>
<organism evidence="1 2">
    <name type="scientific">Aeromicrobium chenweiae</name>
    <dbReference type="NCBI Taxonomy" id="2079793"/>
    <lineage>
        <taxon>Bacteria</taxon>
        <taxon>Bacillati</taxon>
        <taxon>Actinomycetota</taxon>
        <taxon>Actinomycetes</taxon>
        <taxon>Propionibacteriales</taxon>
        <taxon>Nocardioidaceae</taxon>
        <taxon>Aeromicrobium</taxon>
    </lineage>
</organism>
<gene>
    <name evidence="1" type="ORF">C3E78_15680</name>
</gene>
<keyword evidence="2" id="KW-1185">Reference proteome</keyword>
<dbReference type="Proteomes" id="UP000244384">
    <property type="component" value="Chromosome"/>
</dbReference>
<accession>A0A2S0WQC6</accession>
<dbReference type="EMBL" id="CP026952">
    <property type="protein sequence ID" value="AWB93536.1"/>
    <property type="molecule type" value="Genomic_DNA"/>
</dbReference>
<name>A0A2S0WQC6_9ACTN</name>
<accession>A0A5F2EU61</accession>
<dbReference type="KEGG" id="aez:C3E78_15680"/>
<sequence>MKAFWTYTLARFAVLAVVFAVVWLAAPLFFERTEIVNIFVLLVSLVISSIISIFLLSGLRARLAEDVHARAERMSSRLEESRRAEDVD</sequence>
<evidence type="ECO:0000313" key="2">
    <source>
        <dbReference type="Proteomes" id="UP000244384"/>
    </source>
</evidence>
<protein>
    <submittedName>
        <fullName evidence="1">DUF4229 domain-containing protein</fullName>
    </submittedName>
</protein>
<dbReference type="InterPro" id="IPR025323">
    <property type="entry name" value="DUF4229"/>
</dbReference>
<dbReference type="AlphaFoldDB" id="A0A2S0WQC6"/>
<evidence type="ECO:0000313" key="1">
    <source>
        <dbReference type="EMBL" id="AWB93536.1"/>
    </source>
</evidence>
<dbReference type="Pfam" id="PF14012">
    <property type="entry name" value="DUF4229"/>
    <property type="match status" value="1"/>
</dbReference>
<reference evidence="2" key="1">
    <citation type="submission" date="2018-01" db="EMBL/GenBank/DDBJ databases">
        <authorList>
            <person name="Li J."/>
        </authorList>
    </citation>
    <scope>NUCLEOTIDE SEQUENCE [LARGE SCALE GENOMIC DNA]</scope>
    <source>
        <strain evidence="2">592</strain>
    </source>
</reference>
<proteinExistence type="predicted"/>